<dbReference type="Proteomes" id="UP000541426">
    <property type="component" value="Unassembled WGS sequence"/>
</dbReference>
<dbReference type="RefSeq" id="WP_183964206.1">
    <property type="nucleotide sequence ID" value="NZ_BAABBZ010000059.1"/>
</dbReference>
<keyword evidence="1" id="KW-0812">Transmembrane</keyword>
<accession>A0A7W6DKP2</accession>
<reference evidence="2 3" key="1">
    <citation type="submission" date="2020-08" db="EMBL/GenBank/DDBJ databases">
        <title>Genomic Encyclopedia of Type Strains, Phase IV (KMG-IV): sequencing the most valuable type-strain genomes for metagenomic binning, comparative biology and taxonomic classification.</title>
        <authorList>
            <person name="Goeker M."/>
        </authorList>
    </citation>
    <scope>NUCLEOTIDE SEQUENCE [LARGE SCALE GENOMIC DNA]</scope>
    <source>
        <strain evidence="2 3">DSM 102235</strain>
    </source>
</reference>
<dbReference type="EMBL" id="JACIEJ010000003">
    <property type="protein sequence ID" value="MBB3985011.1"/>
    <property type="molecule type" value="Genomic_DNA"/>
</dbReference>
<keyword evidence="3" id="KW-1185">Reference proteome</keyword>
<name>A0A7W6DKP2_9RHOB</name>
<keyword evidence="1" id="KW-1133">Transmembrane helix</keyword>
<comment type="caution">
    <text evidence="2">The sequence shown here is derived from an EMBL/GenBank/DDBJ whole genome shotgun (WGS) entry which is preliminary data.</text>
</comment>
<gene>
    <name evidence="2" type="ORF">GGQ68_001340</name>
</gene>
<sequence>MILATVGALLLAVVLWDILMSALGAGSAGPLAPRIAHGAFRLIRLLPDRAYVHRICGPLVTASIGAGWIVLMCVAWSLILSGAPEAVVTGAEGTPAGTLGRVSYAGHLLSTLGGGLNQPGTQAWGAVSMLIGVSGMVVLTLSVSFVYSTTQAVATGRAVLALSEIHGPGTERFDTVLLPELATLVAQIKAIPFCLYFSTARPHRRLPAALARLRCDARLDAEDRARLDVLLTELPGMEHAPADSFGTSFEDWVQRYSLRSWR</sequence>
<proteinExistence type="predicted"/>
<evidence type="ECO:0008006" key="4">
    <source>
        <dbReference type="Google" id="ProtNLM"/>
    </source>
</evidence>
<evidence type="ECO:0000313" key="2">
    <source>
        <dbReference type="EMBL" id="MBB3985011.1"/>
    </source>
</evidence>
<feature type="transmembrane region" description="Helical" evidence="1">
    <location>
        <begin position="59"/>
        <end position="79"/>
    </location>
</feature>
<evidence type="ECO:0000256" key="1">
    <source>
        <dbReference type="SAM" id="Phobius"/>
    </source>
</evidence>
<evidence type="ECO:0000313" key="3">
    <source>
        <dbReference type="Proteomes" id="UP000541426"/>
    </source>
</evidence>
<protein>
    <recommendedName>
        <fullName evidence="4">Ion channel</fullName>
    </recommendedName>
</protein>
<dbReference type="AlphaFoldDB" id="A0A7W6DKP2"/>
<organism evidence="2 3">
    <name type="scientific">Sagittula marina</name>
    <dbReference type="NCBI Taxonomy" id="943940"/>
    <lineage>
        <taxon>Bacteria</taxon>
        <taxon>Pseudomonadati</taxon>
        <taxon>Pseudomonadota</taxon>
        <taxon>Alphaproteobacteria</taxon>
        <taxon>Rhodobacterales</taxon>
        <taxon>Roseobacteraceae</taxon>
        <taxon>Sagittula</taxon>
    </lineage>
</organism>
<keyword evidence="1" id="KW-0472">Membrane</keyword>
<feature type="transmembrane region" description="Helical" evidence="1">
    <location>
        <begin position="123"/>
        <end position="147"/>
    </location>
</feature>